<feature type="compositionally biased region" description="Acidic residues" evidence="1">
    <location>
        <begin position="903"/>
        <end position="916"/>
    </location>
</feature>
<feature type="transmembrane region" description="Helical" evidence="2">
    <location>
        <begin position="782"/>
        <end position="801"/>
    </location>
</feature>
<keyword evidence="2" id="KW-0812">Transmembrane</keyword>
<protein>
    <submittedName>
        <fullName evidence="4">Inherit from COG: Na H antiporter</fullName>
    </submittedName>
</protein>
<dbReference type="EMBL" id="CAICTM010000259">
    <property type="protein sequence ID" value="CAB9506255.1"/>
    <property type="molecule type" value="Genomic_DNA"/>
</dbReference>
<feature type="transmembrane region" description="Helical" evidence="2">
    <location>
        <begin position="755"/>
        <end position="776"/>
    </location>
</feature>
<dbReference type="PANTHER" id="PTHR43478">
    <property type="entry name" value="NA+/H+ ANTIPORTER-RELATED"/>
    <property type="match status" value="1"/>
</dbReference>
<evidence type="ECO:0000256" key="2">
    <source>
        <dbReference type="SAM" id="Phobius"/>
    </source>
</evidence>
<feature type="transmembrane region" description="Helical" evidence="2">
    <location>
        <begin position="502"/>
        <end position="530"/>
    </location>
</feature>
<feature type="transmembrane region" description="Helical" evidence="2">
    <location>
        <begin position="660"/>
        <end position="680"/>
    </location>
</feature>
<keyword evidence="2" id="KW-1133">Transmembrane helix</keyword>
<feature type="region of interest" description="Disordered" evidence="1">
    <location>
        <begin position="539"/>
        <end position="559"/>
    </location>
</feature>
<comment type="caution">
    <text evidence="4">The sequence shown here is derived from an EMBL/GenBank/DDBJ whole genome shotgun (WGS) entry which is preliminary data.</text>
</comment>
<organism evidence="4 5">
    <name type="scientific">Seminavis robusta</name>
    <dbReference type="NCBI Taxonomy" id="568900"/>
    <lineage>
        <taxon>Eukaryota</taxon>
        <taxon>Sar</taxon>
        <taxon>Stramenopiles</taxon>
        <taxon>Ochrophyta</taxon>
        <taxon>Bacillariophyta</taxon>
        <taxon>Bacillariophyceae</taxon>
        <taxon>Bacillariophycidae</taxon>
        <taxon>Naviculales</taxon>
        <taxon>Naviculaceae</taxon>
        <taxon>Seminavis</taxon>
    </lineage>
</organism>
<keyword evidence="3" id="KW-0732">Signal</keyword>
<feature type="transmembrane region" description="Helical" evidence="2">
    <location>
        <begin position="378"/>
        <end position="395"/>
    </location>
</feature>
<feature type="transmembrane region" description="Helical" evidence="2">
    <location>
        <begin position="172"/>
        <end position="191"/>
    </location>
</feature>
<sequence length="975" mass="108271">MTALHHHHVLVRALLLLLLVCSINISVVNGFDFVLSPAMNLGSDYQIRLVDVTTNVQDIPTLFQMANASVHMDGLQWQSGLSYNTDEDDRQTARLISQVYIQDEIALTSSLDLSPPGLVPPSTVELGYLQVEPMGRINLTVTLQVVYDSYNNSTTKSQQTSPIISTQRYYQVYWPILTMVPVLVLVGFSYLTGNVEISISTANMVSVIIAQGDFFRGMEHLVYVGFLGALTHHYNGVIMLLVFFLSGIMSLIEVTGGAKGWVRLAARFISTTRVVQCLTYFMALGYFWDDVLSILVVGHLMRPLLDVAHTSRPLGAMILDATAGNMAGIVLISTWLVWEIPLLQQELSRIDALNESSGNVIPALQMTPWQVLQESLRYAFYPILYVILMPLLLWSQRHMGQILMYERITQVYQSKKGGPKDIRGPCQPNMTPPKGVPCRFWNALFPFSMITILFIVFWFQAGQRGAQERLEVDIPEQEEWIVAAYAYALTPKAWLQGISMGAFFFVISIMLQFQQAGNILFLPVSLRLLWRQHKLRQQQEENNNNASSNKLVAASEEEEEVDTNNEILVNTATSADDEIITTTDGSSNNNKQLLILPPAKPLLTPMDLIASFFFGFGRIMPYMIQFILAWALRTSFTEMGLDRWFASMLGDQLDTLQTSYIPIAAFMTAFLMSLATGGAARGEVASILLPMIVVPVYERTYNSTDADDMIFQVIGAVLSGCIAGDHAAPLSNTTLLSCVASDCHVLVHVITQIPYVIVVLMLSLLLGTGPVGYGIYPVGAGYFLGVVCLLFFVFFICYPILDPSGQWDIFTRLYIRCCVNRRRNRKNNQGSNDEEDPLNGGEDDDDDSNFWEILQRDTIRAANAIAHGLPYETEDCRHLMQPIDSAITKDDENDNAGRTSSSCEDDSDVAGDEEPPQLEQQVVEETGMPPPQPAGRQQSIEDHRNAGRPVRIIASDARGGPAPAITTALPTATMS</sequence>
<dbReference type="Proteomes" id="UP001153069">
    <property type="component" value="Unassembled WGS sequence"/>
</dbReference>
<feature type="transmembrane region" description="Helical" evidence="2">
    <location>
        <begin position="313"/>
        <end position="338"/>
    </location>
</feature>
<gene>
    <name evidence="4" type="ORF">SEMRO_260_G101550.1</name>
</gene>
<feature type="signal peptide" evidence="3">
    <location>
        <begin position="1"/>
        <end position="30"/>
    </location>
</feature>
<feature type="chain" id="PRO_5040230461" evidence="3">
    <location>
        <begin position="31"/>
        <end position="975"/>
    </location>
</feature>
<feature type="region of interest" description="Disordered" evidence="1">
    <location>
        <begin position="826"/>
        <end position="847"/>
    </location>
</feature>
<feature type="region of interest" description="Disordered" evidence="1">
    <location>
        <begin position="887"/>
        <end position="975"/>
    </location>
</feature>
<dbReference type="OrthoDB" id="5593520at2759"/>
<name>A0A9N8DT64_9STRA</name>
<keyword evidence="5" id="KW-1185">Reference proteome</keyword>
<dbReference type="AlphaFoldDB" id="A0A9N8DT64"/>
<feature type="compositionally biased region" description="Acidic residues" evidence="1">
    <location>
        <begin position="832"/>
        <end position="847"/>
    </location>
</feature>
<keyword evidence="2" id="KW-0472">Membrane</keyword>
<feature type="transmembrane region" description="Helical" evidence="2">
    <location>
        <begin position="278"/>
        <end position="301"/>
    </location>
</feature>
<dbReference type="PANTHER" id="PTHR43478:SF1">
    <property type="entry name" value="NA+_H+ ANTIPORTER NHAC-LIKE C-TERMINAL DOMAIN-CONTAINING PROTEIN"/>
    <property type="match status" value="1"/>
</dbReference>
<evidence type="ECO:0000256" key="3">
    <source>
        <dbReference type="SAM" id="SignalP"/>
    </source>
</evidence>
<evidence type="ECO:0000313" key="5">
    <source>
        <dbReference type="Proteomes" id="UP001153069"/>
    </source>
</evidence>
<feature type="compositionally biased region" description="Low complexity" evidence="1">
    <location>
        <begin position="961"/>
        <end position="975"/>
    </location>
</feature>
<feature type="transmembrane region" description="Helical" evidence="2">
    <location>
        <begin position="237"/>
        <end position="258"/>
    </location>
</feature>
<evidence type="ECO:0000256" key="1">
    <source>
        <dbReference type="SAM" id="MobiDB-lite"/>
    </source>
</evidence>
<reference evidence="4" key="1">
    <citation type="submission" date="2020-06" db="EMBL/GenBank/DDBJ databases">
        <authorList>
            <consortium name="Plant Systems Biology data submission"/>
        </authorList>
    </citation>
    <scope>NUCLEOTIDE SEQUENCE</scope>
    <source>
        <strain evidence="4">D6</strain>
    </source>
</reference>
<proteinExistence type="predicted"/>
<feature type="transmembrane region" description="Helical" evidence="2">
    <location>
        <begin position="608"/>
        <end position="632"/>
    </location>
</feature>
<accession>A0A9N8DT64</accession>
<feature type="transmembrane region" description="Helical" evidence="2">
    <location>
        <begin position="440"/>
        <end position="461"/>
    </location>
</feature>
<evidence type="ECO:0000313" key="4">
    <source>
        <dbReference type="EMBL" id="CAB9506255.1"/>
    </source>
</evidence>